<organism evidence="3 4">
    <name type="scientific">Desmophyllum pertusum</name>
    <dbReference type="NCBI Taxonomy" id="174260"/>
    <lineage>
        <taxon>Eukaryota</taxon>
        <taxon>Metazoa</taxon>
        <taxon>Cnidaria</taxon>
        <taxon>Anthozoa</taxon>
        <taxon>Hexacorallia</taxon>
        <taxon>Scleractinia</taxon>
        <taxon>Caryophylliina</taxon>
        <taxon>Caryophylliidae</taxon>
        <taxon>Desmophyllum</taxon>
    </lineage>
</organism>
<dbReference type="GO" id="GO:0016020">
    <property type="term" value="C:membrane"/>
    <property type="evidence" value="ECO:0007669"/>
    <property type="project" value="TreeGrafter"/>
</dbReference>
<feature type="domain" description="DUF4704" evidence="2">
    <location>
        <begin position="158"/>
        <end position="394"/>
    </location>
</feature>
<dbReference type="Pfam" id="PF15787">
    <property type="entry name" value="DUF4704"/>
    <property type="match status" value="1"/>
</dbReference>
<dbReference type="GO" id="GO:0005829">
    <property type="term" value="C:cytosol"/>
    <property type="evidence" value="ECO:0007669"/>
    <property type="project" value="TreeGrafter"/>
</dbReference>
<protein>
    <submittedName>
        <fullName evidence="3">Neurobeachin-like protein 1</fullName>
    </submittedName>
</protein>
<keyword evidence="4" id="KW-1185">Reference proteome</keyword>
<evidence type="ECO:0000256" key="1">
    <source>
        <dbReference type="SAM" id="MobiDB-lite"/>
    </source>
</evidence>
<evidence type="ECO:0000313" key="4">
    <source>
        <dbReference type="Proteomes" id="UP001163046"/>
    </source>
</evidence>
<reference evidence="3" key="1">
    <citation type="submission" date="2023-01" db="EMBL/GenBank/DDBJ databases">
        <title>Genome assembly of the deep-sea coral Lophelia pertusa.</title>
        <authorList>
            <person name="Herrera S."/>
            <person name="Cordes E."/>
        </authorList>
    </citation>
    <scope>NUCLEOTIDE SEQUENCE</scope>
    <source>
        <strain evidence="3">USNM1676648</strain>
        <tissue evidence="3">Polyp</tissue>
    </source>
</reference>
<feature type="region of interest" description="Disordered" evidence="1">
    <location>
        <begin position="78"/>
        <end position="110"/>
    </location>
</feature>
<accession>A0A9W9ZF25</accession>
<evidence type="ECO:0000313" key="3">
    <source>
        <dbReference type="EMBL" id="KAJ7380506.1"/>
    </source>
</evidence>
<feature type="compositionally biased region" description="Low complexity" evidence="1">
    <location>
        <begin position="97"/>
        <end position="110"/>
    </location>
</feature>
<dbReference type="AlphaFoldDB" id="A0A9W9ZF25"/>
<name>A0A9W9ZF25_9CNID</name>
<dbReference type="OrthoDB" id="26681at2759"/>
<dbReference type="PANTHER" id="PTHR13743:SF112">
    <property type="entry name" value="BEACH DOMAIN-CONTAINING PROTEIN"/>
    <property type="match status" value="1"/>
</dbReference>
<feature type="non-terminal residue" evidence="3">
    <location>
        <position position="590"/>
    </location>
</feature>
<comment type="caution">
    <text evidence="3">The sequence shown here is derived from an EMBL/GenBank/DDBJ whole genome shotgun (WGS) entry which is preliminary data.</text>
</comment>
<proteinExistence type="predicted"/>
<dbReference type="GO" id="GO:0008104">
    <property type="term" value="P:intracellular protein localization"/>
    <property type="evidence" value="ECO:0007669"/>
    <property type="project" value="TreeGrafter"/>
</dbReference>
<dbReference type="SUPFAM" id="SSF48371">
    <property type="entry name" value="ARM repeat"/>
    <property type="match status" value="1"/>
</dbReference>
<dbReference type="InterPro" id="IPR050865">
    <property type="entry name" value="BEACH_Domain"/>
</dbReference>
<gene>
    <name evidence="3" type="primary">NBEAL1_5</name>
    <name evidence="3" type="ORF">OS493_008969</name>
</gene>
<dbReference type="PANTHER" id="PTHR13743">
    <property type="entry name" value="BEIGE/BEACH-RELATED"/>
    <property type="match status" value="1"/>
</dbReference>
<evidence type="ECO:0000259" key="2">
    <source>
        <dbReference type="Pfam" id="PF15787"/>
    </source>
</evidence>
<dbReference type="InterPro" id="IPR031570">
    <property type="entry name" value="NBEA/BDCP_DUF4704"/>
</dbReference>
<dbReference type="EMBL" id="MU826353">
    <property type="protein sequence ID" value="KAJ7380506.1"/>
    <property type="molecule type" value="Genomic_DNA"/>
</dbReference>
<sequence length="590" mass="67283">AGRDHMCSDLTPVQPGRVQLDGRLTGHRCTTWDMKDVLRCIGGMKIFLPLLEQISYFDPPKHSHVSSNEQLEVFDLEQSGESNDRQLSSTSEEEASQTESSEPASSLSSHTASASPLCAEQEKEWVYIDDNYDLRFYKKEIYRLCKSHNCNGVALFMFLLLSILKGHDVKDEEFTETLCYVGSILRNMDVKLINVKVLRSLQALVECVTNETVLQSVFDNLLFDFRIWSSSEFNVRIGHIQFISTQIKDSPARFHSQYRVRFFLDVITQYYGENAPMGNSAGRNRENEVQLTQEEVKIIRASLLGLIKFYLTEKVKREEVCFIVEYLTCVTDPEQIAEVLDVLLTLCERASKSKMAKRLSDPRHIPVFVTLLINNRNETLRIKTLQLMSDVIVSQNVPEGNRSYWHLRPIGLSAITKFLLDDISEPLIRSLLRLGVSEHDENRGVDVLMHYHVVLAVLELIEDGDLETKLFVSHMILRSIDANHVSLSRCAKEFGWHVTLLRLITGPFSTPRGTGDVSEWDAIALEERKRGEEDLIDTVLEIVFRVMWKGVEGFGESDWKVRGQTIAAVSIISSAETFLVPHPVIERRLL</sequence>
<dbReference type="GO" id="GO:0019901">
    <property type="term" value="F:protein kinase binding"/>
    <property type="evidence" value="ECO:0007669"/>
    <property type="project" value="TreeGrafter"/>
</dbReference>
<dbReference type="InterPro" id="IPR016024">
    <property type="entry name" value="ARM-type_fold"/>
</dbReference>
<dbReference type="Proteomes" id="UP001163046">
    <property type="component" value="Unassembled WGS sequence"/>
</dbReference>